<comment type="caution">
    <text evidence="2">The sequence shown here is derived from an EMBL/GenBank/DDBJ whole genome shotgun (WGS) entry which is preliminary data.</text>
</comment>
<name>A0ABT1QKG4_9NOCA</name>
<keyword evidence="1" id="KW-0732">Signal</keyword>
<dbReference type="Proteomes" id="UP001524501">
    <property type="component" value="Unassembled WGS sequence"/>
</dbReference>
<reference evidence="2 3" key="1">
    <citation type="submission" date="2022-07" db="EMBL/GenBank/DDBJ databases">
        <title>Degradation activity of malathion, p-nitrophenol and potential low-temperature adaptation strategy of Rhodococcus sp. FXJ9.536.</title>
        <authorList>
            <person name="Huang J."/>
            <person name="Huang Y."/>
        </authorList>
    </citation>
    <scope>NUCLEOTIDE SEQUENCE [LARGE SCALE GENOMIC DNA]</scope>
    <source>
        <strain evidence="2 3">FXJ9.536</strain>
    </source>
</reference>
<feature type="signal peptide" evidence="1">
    <location>
        <begin position="1"/>
        <end position="39"/>
    </location>
</feature>
<protein>
    <recommendedName>
        <fullName evidence="4">Tat pathway signal protein</fullName>
    </recommendedName>
</protein>
<dbReference type="EMBL" id="JANFQF010000038">
    <property type="protein sequence ID" value="MCQ4122739.1"/>
    <property type="molecule type" value="Genomic_DNA"/>
</dbReference>
<sequence length="423" mass="45811">MRLHVVPLPSCRRPSIRAILAVLLGAAALAVPGQAVAHAAEYDGFIDVTPSNADAEAIGGLDPRLPTDPGVLGAALSAARADRVAPTRYSALLHQYWLVRGTEASGIDLATWDPNAGLIANATVVDRVYENYGRYQRERAELYWSGMAGMAGGSFAAGFWDLDMGRTVLGVDAVHALGDAVASSIRGLPAEVMSLVPSDVRTLATVGPAITAEDVDWYQKRLLKMQKHIYFDMVPMHEAYLNDGRAAVEEFAAAGLFDENARIAWEGVFSGTKTGYADALFRMASREQNQIIADQWDVTAAARDGVGRALTYATTVAAQPSVPGSGAPGKAAPLSVTGYVDGRQLRLRAPLPAFNWADREPRWEYIVSDIAPSYQQLVETRPGEMQTILAMPFRDFVDTQRVVRRIPDLVRDLSTGWELVEVQ</sequence>
<evidence type="ECO:0000256" key="1">
    <source>
        <dbReference type="SAM" id="SignalP"/>
    </source>
</evidence>
<evidence type="ECO:0008006" key="4">
    <source>
        <dbReference type="Google" id="ProtNLM"/>
    </source>
</evidence>
<evidence type="ECO:0000313" key="2">
    <source>
        <dbReference type="EMBL" id="MCQ4122739.1"/>
    </source>
</evidence>
<gene>
    <name evidence="2" type="ORF">NOF53_26910</name>
</gene>
<proteinExistence type="predicted"/>
<keyword evidence="3" id="KW-1185">Reference proteome</keyword>
<accession>A0ABT1QKG4</accession>
<feature type="chain" id="PRO_5046428253" description="Tat pathway signal protein" evidence="1">
    <location>
        <begin position="40"/>
        <end position="423"/>
    </location>
</feature>
<evidence type="ECO:0000313" key="3">
    <source>
        <dbReference type="Proteomes" id="UP001524501"/>
    </source>
</evidence>
<dbReference type="RefSeq" id="WP_255974654.1">
    <property type="nucleotide sequence ID" value="NZ_JANFQF010000038.1"/>
</dbReference>
<organism evidence="2 3">
    <name type="scientific">Rhodococcus tibetensis</name>
    <dbReference type="NCBI Taxonomy" id="2965064"/>
    <lineage>
        <taxon>Bacteria</taxon>
        <taxon>Bacillati</taxon>
        <taxon>Actinomycetota</taxon>
        <taxon>Actinomycetes</taxon>
        <taxon>Mycobacteriales</taxon>
        <taxon>Nocardiaceae</taxon>
        <taxon>Rhodococcus</taxon>
    </lineage>
</organism>